<name>A0A0E1W3F2_BURPE</name>
<protein>
    <submittedName>
        <fullName evidence="2">Uncharacterized protein</fullName>
    </submittedName>
</protein>
<feature type="region of interest" description="Disordered" evidence="1">
    <location>
        <begin position="1"/>
        <end position="59"/>
    </location>
</feature>
<feature type="compositionally biased region" description="Basic residues" evidence="1">
    <location>
        <begin position="41"/>
        <end position="59"/>
    </location>
</feature>
<reference evidence="2" key="1">
    <citation type="submission" date="2009-05" db="EMBL/GenBank/DDBJ databases">
        <authorList>
            <person name="Harkins D.M."/>
            <person name="DeShazer D."/>
            <person name="Woods D.E."/>
            <person name="Brinkac L.M."/>
            <person name="Brown K.A."/>
            <person name="Hung G.C."/>
            <person name="Tuanyok A."/>
            <person name="Zhang B."/>
            <person name="Nierman W.C."/>
        </authorList>
    </citation>
    <scope>NUCLEOTIDE SEQUENCE [LARGE SCALE GENOMIC DNA]</scope>
    <source>
        <strain evidence="2">1710a</strain>
    </source>
</reference>
<gene>
    <name evidence="2" type="ORF">BURPS1710A_0389</name>
</gene>
<dbReference type="EMBL" id="CM000832">
    <property type="protein sequence ID" value="EET07668.1"/>
    <property type="molecule type" value="Genomic_DNA"/>
</dbReference>
<dbReference type="HOGENOM" id="CLU_2951447_0_0_4"/>
<dbReference type="Proteomes" id="UP000001812">
    <property type="component" value="Chromosome I"/>
</dbReference>
<accession>A0A0E1W3F2</accession>
<organism evidence="2">
    <name type="scientific">Burkholderia pseudomallei 1710a</name>
    <dbReference type="NCBI Taxonomy" id="320371"/>
    <lineage>
        <taxon>Bacteria</taxon>
        <taxon>Pseudomonadati</taxon>
        <taxon>Pseudomonadota</taxon>
        <taxon>Betaproteobacteria</taxon>
        <taxon>Burkholderiales</taxon>
        <taxon>Burkholderiaceae</taxon>
        <taxon>Burkholderia</taxon>
        <taxon>pseudomallei group</taxon>
    </lineage>
</organism>
<evidence type="ECO:0000256" key="1">
    <source>
        <dbReference type="SAM" id="MobiDB-lite"/>
    </source>
</evidence>
<proteinExistence type="predicted"/>
<sequence>MTERIRRARPLGSSRTPVHADEPYRHASGGESRNFNGERRFARKRRAEMRHAPKQVRKP</sequence>
<dbReference type="AlphaFoldDB" id="A0A0E1W3F2"/>
<evidence type="ECO:0000313" key="2">
    <source>
        <dbReference type="EMBL" id="EET07668.1"/>
    </source>
</evidence>